<sequence>MNPSSQARLARLVNLPLSRCIIDHLVDATIDVVNHGLGHRSSPQRGRLPNRNNSNFKFRHFVHSVLHRAQCMVPTLLAAAIYIARAKPFITIAKSEWAFERVFLGALVCATKYHNDTSLKNPQWALATGIFSPRDISRIEREFLDVLDFQLRVTETDLLSLERPFISAFFSPKPRVAYTPPSSSDYQQRDDEDGEEEEDSSSRWSDSDEDEDDATTDFTSSPSGSDRSISTKSPSTALGSFPLPPASSTTKIVVSQPTRHPSPPARSQIPLSLSV</sequence>
<protein>
    <submittedName>
        <fullName evidence="1">Uncharacterized protein</fullName>
    </submittedName>
</protein>
<name>A0ACB6ZTT7_THEGA</name>
<reference evidence="1" key="1">
    <citation type="submission" date="2019-10" db="EMBL/GenBank/DDBJ databases">
        <authorList>
            <consortium name="DOE Joint Genome Institute"/>
            <person name="Kuo A."/>
            <person name="Miyauchi S."/>
            <person name="Kiss E."/>
            <person name="Drula E."/>
            <person name="Kohler A."/>
            <person name="Sanchez-Garcia M."/>
            <person name="Andreopoulos B."/>
            <person name="Barry K.W."/>
            <person name="Bonito G."/>
            <person name="Buee M."/>
            <person name="Carver A."/>
            <person name="Chen C."/>
            <person name="Cichocki N."/>
            <person name="Clum A."/>
            <person name="Culley D."/>
            <person name="Crous P.W."/>
            <person name="Fauchery L."/>
            <person name="Girlanda M."/>
            <person name="Hayes R."/>
            <person name="Keri Z."/>
            <person name="Labutti K."/>
            <person name="Lipzen A."/>
            <person name="Lombard V."/>
            <person name="Magnuson J."/>
            <person name="Maillard F."/>
            <person name="Morin E."/>
            <person name="Murat C."/>
            <person name="Nolan M."/>
            <person name="Ohm R."/>
            <person name="Pangilinan J."/>
            <person name="Pereira M."/>
            <person name="Perotto S."/>
            <person name="Peter M."/>
            <person name="Riley R."/>
            <person name="Sitrit Y."/>
            <person name="Stielow B."/>
            <person name="Szollosi G."/>
            <person name="Zifcakova L."/>
            <person name="Stursova M."/>
            <person name="Spatafora J.W."/>
            <person name="Tedersoo L."/>
            <person name="Vaario L.-M."/>
            <person name="Yamada A."/>
            <person name="Yan M."/>
            <person name="Wang P."/>
            <person name="Xu J."/>
            <person name="Bruns T."/>
            <person name="Baldrian P."/>
            <person name="Vilgalys R."/>
            <person name="Henrissat B."/>
            <person name="Grigoriev I.V."/>
            <person name="Hibbett D."/>
            <person name="Nagy L.G."/>
            <person name="Martin F.M."/>
        </authorList>
    </citation>
    <scope>NUCLEOTIDE SEQUENCE</scope>
    <source>
        <strain evidence="1">P2</strain>
    </source>
</reference>
<organism evidence="1 2">
    <name type="scientific">Thelephora ganbajun</name>
    <name type="common">Ganba fungus</name>
    <dbReference type="NCBI Taxonomy" id="370292"/>
    <lineage>
        <taxon>Eukaryota</taxon>
        <taxon>Fungi</taxon>
        <taxon>Dikarya</taxon>
        <taxon>Basidiomycota</taxon>
        <taxon>Agaricomycotina</taxon>
        <taxon>Agaricomycetes</taxon>
        <taxon>Thelephorales</taxon>
        <taxon>Thelephoraceae</taxon>
        <taxon>Thelephora</taxon>
    </lineage>
</organism>
<evidence type="ECO:0000313" key="1">
    <source>
        <dbReference type="EMBL" id="KAF9652888.1"/>
    </source>
</evidence>
<reference evidence="1" key="2">
    <citation type="journal article" date="2020" name="Nat. Commun.">
        <title>Large-scale genome sequencing of mycorrhizal fungi provides insights into the early evolution of symbiotic traits.</title>
        <authorList>
            <person name="Miyauchi S."/>
            <person name="Kiss E."/>
            <person name="Kuo A."/>
            <person name="Drula E."/>
            <person name="Kohler A."/>
            <person name="Sanchez-Garcia M."/>
            <person name="Morin E."/>
            <person name="Andreopoulos B."/>
            <person name="Barry K.W."/>
            <person name="Bonito G."/>
            <person name="Buee M."/>
            <person name="Carver A."/>
            <person name="Chen C."/>
            <person name="Cichocki N."/>
            <person name="Clum A."/>
            <person name="Culley D."/>
            <person name="Crous P.W."/>
            <person name="Fauchery L."/>
            <person name="Girlanda M."/>
            <person name="Hayes R.D."/>
            <person name="Keri Z."/>
            <person name="LaButti K."/>
            <person name="Lipzen A."/>
            <person name="Lombard V."/>
            <person name="Magnuson J."/>
            <person name="Maillard F."/>
            <person name="Murat C."/>
            <person name="Nolan M."/>
            <person name="Ohm R.A."/>
            <person name="Pangilinan J."/>
            <person name="Pereira M.F."/>
            <person name="Perotto S."/>
            <person name="Peter M."/>
            <person name="Pfister S."/>
            <person name="Riley R."/>
            <person name="Sitrit Y."/>
            <person name="Stielow J.B."/>
            <person name="Szollosi G."/>
            <person name="Zifcakova L."/>
            <person name="Stursova M."/>
            <person name="Spatafora J.W."/>
            <person name="Tedersoo L."/>
            <person name="Vaario L.M."/>
            <person name="Yamada A."/>
            <person name="Yan M."/>
            <person name="Wang P."/>
            <person name="Xu J."/>
            <person name="Bruns T."/>
            <person name="Baldrian P."/>
            <person name="Vilgalys R."/>
            <person name="Dunand C."/>
            <person name="Henrissat B."/>
            <person name="Grigoriev I.V."/>
            <person name="Hibbett D."/>
            <person name="Nagy L.G."/>
            <person name="Martin F.M."/>
        </authorList>
    </citation>
    <scope>NUCLEOTIDE SEQUENCE</scope>
    <source>
        <strain evidence="1">P2</strain>
    </source>
</reference>
<dbReference type="EMBL" id="MU117966">
    <property type="protein sequence ID" value="KAF9652888.1"/>
    <property type="molecule type" value="Genomic_DNA"/>
</dbReference>
<keyword evidence="2" id="KW-1185">Reference proteome</keyword>
<comment type="caution">
    <text evidence="1">The sequence shown here is derived from an EMBL/GenBank/DDBJ whole genome shotgun (WGS) entry which is preliminary data.</text>
</comment>
<evidence type="ECO:0000313" key="2">
    <source>
        <dbReference type="Proteomes" id="UP000886501"/>
    </source>
</evidence>
<accession>A0ACB6ZTT7</accession>
<gene>
    <name evidence="1" type="ORF">BDM02DRAFT_2386955</name>
</gene>
<proteinExistence type="predicted"/>
<dbReference type="Proteomes" id="UP000886501">
    <property type="component" value="Unassembled WGS sequence"/>
</dbReference>